<proteinExistence type="inferred from homology"/>
<protein>
    <recommendedName>
        <fullName evidence="8">Mitochondrial large ribosomal subunit</fullName>
    </recommendedName>
</protein>
<dbReference type="GO" id="GO:0003735">
    <property type="term" value="F:structural constituent of ribosome"/>
    <property type="evidence" value="ECO:0007669"/>
    <property type="project" value="InterPro"/>
</dbReference>
<dbReference type="GO" id="GO:0006412">
    <property type="term" value="P:translation"/>
    <property type="evidence" value="ECO:0007669"/>
    <property type="project" value="InterPro"/>
</dbReference>
<evidence type="ECO:0000313" key="7">
    <source>
        <dbReference type="Proteomes" id="UP001175261"/>
    </source>
</evidence>
<dbReference type="GO" id="GO:0015934">
    <property type="term" value="C:large ribosomal subunit"/>
    <property type="evidence" value="ECO:0007669"/>
    <property type="project" value="InterPro"/>
</dbReference>
<dbReference type="InterPro" id="IPR036394">
    <property type="entry name" value="Ribosomal_uL22_sf"/>
</dbReference>
<dbReference type="AlphaFoldDB" id="A0AA39L7H4"/>
<evidence type="ECO:0000256" key="4">
    <source>
        <dbReference type="RuleBase" id="RU004005"/>
    </source>
</evidence>
<dbReference type="PANTHER" id="PTHR13501">
    <property type="entry name" value="CHLOROPLAST 50S RIBOSOMAL PROTEIN L22-RELATED"/>
    <property type="match status" value="1"/>
</dbReference>
<dbReference type="Proteomes" id="UP001175261">
    <property type="component" value="Unassembled WGS sequence"/>
</dbReference>
<sequence length="345" mass="38721">MSLRLAARRLGLPAATSSPYLPTSTALLPLQQQRTKWAVNIFKGWSKTGSKSADQATGDIVNANLDDPKSRKAYIAQQQQSQSPSTSDSSNIFSDEIDGQKPSDATAAQQETGQTQASESKTRANTALVTDPDPRSRIRWQRKKVIQMVRRGGHLTREERIAMTERSLTHKSDWIPTSTKKLVMLARQILGKNVEDAIAQMQWSKKKMAREVKYHLEEARDLAVAQRGMGLGAVNGEADAAKKNAKPIKIKTKDGKWLEIKDPTRMYVAESWVGKGQWLGKEIDYKGRGRMGVIKHPKASITVVLKEEKTRLRQHKELEAKKEAAGPWVHHPNRAVHGQRPYYSW</sequence>
<keyword evidence="7" id="KW-1185">Reference proteome</keyword>
<dbReference type="InterPro" id="IPR001063">
    <property type="entry name" value="Ribosomal_uL22"/>
</dbReference>
<name>A0AA39L7H4_SARSR</name>
<dbReference type="Pfam" id="PF00237">
    <property type="entry name" value="Ribosomal_L22"/>
    <property type="match status" value="1"/>
</dbReference>
<comment type="caution">
    <text evidence="6">The sequence shown here is derived from an EMBL/GenBank/DDBJ whole genome shotgun (WGS) entry which is preliminary data.</text>
</comment>
<gene>
    <name evidence="6" type="ORF">NLU13_6538</name>
</gene>
<evidence type="ECO:0000256" key="2">
    <source>
        <dbReference type="ARBA" id="ARBA00022980"/>
    </source>
</evidence>
<evidence type="ECO:0000313" key="6">
    <source>
        <dbReference type="EMBL" id="KAK0386704.1"/>
    </source>
</evidence>
<organism evidence="6 7">
    <name type="scientific">Sarocladium strictum</name>
    <name type="common">Black bundle disease fungus</name>
    <name type="synonym">Acremonium strictum</name>
    <dbReference type="NCBI Taxonomy" id="5046"/>
    <lineage>
        <taxon>Eukaryota</taxon>
        <taxon>Fungi</taxon>
        <taxon>Dikarya</taxon>
        <taxon>Ascomycota</taxon>
        <taxon>Pezizomycotina</taxon>
        <taxon>Sordariomycetes</taxon>
        <taxon>Hypocreomycetidae</taxon>
        <taxon>Hypocreales</taxon>
        <taxon>Sarocladiaceae</taxon>
        <taxon>Sarocladium</taxon>
    </lineage>
</organism>
<dbReference type="Gene3D" id="3.90.470.10">
    <property type="entry name" value="Ribosomal protein L22/L17"/>
    <property type="match status" value="1"/>
</dbReference>
<dbReference type="SUPFAM" id="SSF54843">
    <property type="entry name" value="Ribosomal protein L22"/>
    <property type="match status" value="1"/>
</dbReference>
<feature type="compositionally biased region" description="Low complexity" evidence="5">
    <location>
        <begin position="105"/>
        <end position="117"/>
    </location>
</feature>
<comment type="similarity">
    <text evidence="1 4">Belongs to the universal ribosomal protein uL22 family.</text>
</comment>
<feature type="region of interest" description="Disordered" evidence="5">
    <location>
        <begin position="72"/>
        <end position="134"/>
    </location>
</feature>
<feature type="compositionally biased region" description="Low complexity" evidence="5">
    <location>
        <begin position="77"/>
        <end position="90"/>
    </location>
</feature>
<accession>A0AA39L7H4</accession>
<keyword evidence="3 4" id="KW-0687">Ribonucleoprotein</keyword>
<evidence type="ECO:0000256" key="5">
    <source>
        <dbReference type="SAM" id="MobiDB-lite"/>
    </source>
</evidence>
<evidence type="ECO:0000256" key="1">
    <source>
        <dbReference type="ARBA" id="ARBA00009451"/>
    </source>
</evidence>
<dbReference type="EMBL" id="JAPDFR010000005">
    <property type="protein sequence ID" value="KAK0386704.1"/>
    <property type="molecule type" value="Genomic_DNA"/>
</dbReference>
<dbReference type="FunFam" id="3.90.470.10:FF:000017">
    <property type="entry name" value="54S ribosomal protein L22, mitochondrial"/>
    <property type="match status" value="1"/>
</dbReference>
<dbReference type="InterPro" id="IPR047867">
    <property type="entry name" value="Ribosomal_uL22_bac/org-type"/>
</dbReference>
<evidence type="ECO:0008006" key="8">
    <source>
        <dbReference type="Google" id="ProtNLM"/>
    </source>
</evidence>
<keyword evidence="2 4" id="KW-0689">Ribosomal protein</keyword>
<dbReference type="PANTHER" id="PTHR13501:SF10">
    <property type="entry name" value="LARGE RIBOSOMAL SUBUNIT PROTEIN UL22M"/>
    <property type="match status" value="1"/>
</dbReference>
<evidence type="ECO:0000256" key="3">
    <source>
        <dbReference type="ARBA" id="ARBA00023274"/>
    </source>
</evidence>
<reference evidence="6" key="1">
    <citation type="submission" date="2022-10" db="EMBL/GenBank/DDBJ databases">
        <title>Determination and structural analysis of whole genome sequence of Sarocladium strictum F4-1.</title>
        <authorList>
            <person name="Hu L."/>
            <person name="Jiang Y."/>
        </authorList>
    </citation>
    <scope>NUCLEOTIDE SEQUENCE</scope>
    <source>
        <strain evidence="6">F4-1</strain>
    </source>
</reference>